<dbReference type="PANTHER" id="PTHR33375">
    <property type="entry name" value="CHROMOSOME-PARTITIONING PROTEIN PARB-RELATED"/>
    <property type="match status" value="1"/>
</dbReference>
<dbReference type="Proteomes" id="UP000683291">
    <property type="component" value="Chromosome pJK7-1-2"/>
</dbReference>
<dbReference type="Gene3D" id="3.90.1530.30">
    <property type="match status" value="1"/>
</dbReference>
<dbReference type="GO" id="GO:0005694">
    <property type="term" value="C:chromosome"/>
    <property type="evidence" value="ECO:0007669"/>
    <property type="project" value="TreeGrafter"/>
</dbReference>
<evidence type="ECO:0000313" key="5">
    <source>
        <dbReference type="Proteomes" id="UP000683291"/>
    </source>
</evidence>
<dbReference type="RefSeq" id="WP_212706449.1">
    <property type="nucleotide sequence ID" value="NZ_CP073583.1"/>
</dbReference>
<dbReference type="InterPro" id="IPR004437">
    <property type="entry name" value="ParB/RepB/Spo0J"/>
</dbReference>
<reference evidence="4" key="1">
    <citation type="submission" date="2021-04" db="EMBL/GenBank/DDBJ databases">
        <title>Complete genome sequence for Sulfitobacter sp. strain JK7-1.</title>
        <authorList>
            <person name="Park S.-J."/>
        </authorList>
    </citation>
    <scope>NUCLEOTIDE SEQUENCE</scope>
    <source>
        <strain evidence="4">JK7-1</strain>
    </source>
</reference>
<dbReference type="InterPro" id="IPR037972">
    <property type="entry name" value="RepB_N"/>
</dbReference>
<dbReference type="SUPFAM" id="SSF110849">
    <property type="entry name" value="ParB/Sulfiredoxin"/>
    <property type="match status" value="1"/>
</dbReference>
<sequence length="305" mass="33543">MARKDLMKGLMSDTPKAEPPARVDAAKPRYSKGAIGAVSRSIEDLKRRSIVEVDPSMVDGAGLKDRLDPVDPELDALKKSIEIYGQQVPVLLRPNPNDPERYEVVYGRRRVAALKALRLPVKAMVRVLDDRALVLAQGQENTARKDLTFIEKANFARQMRDAGYDRKIMGDALSMDKTLISRMLAVADKVPLALIEAIGSAPGIGRDRWLALAERIGKRDLTEAATGASSDARFNAVMAALKAPRPAPPKPQTVADAEGTPLAQIKQTGTRTTLSLDAKNTAGFDQWLIDHLPEIHRRWKNERGE</sequence>
<feature type="compositionally biased region" description="Basic and acidic residues" evidence="2">
    <location>
        <begin position="15"/>
        <end position="27"/>
    </location>
</feature>
<keyword evidence="5" id="KW-1185">Reference proteome</keyword>
<dbReference type="GO" id="GO:0007059">
    <property type="term" value="P:chromosome segregation"/>
    <property type="evidence" value="ECO:0007669"/>
    <property type="project" value="TreeGrafter"/>
</dbReference>
<evidence type="ECO:0000256" key="2">
    <source>
        <dbReference type="SAM" id="MobiDB-lite"/>
    </source>
</evidence>
<evidence type="ECO:0000259" key="3">
    <source>
        <dbReference type="SMART" id="SM00470"/>
    </source>
</evidence>
<dbReference type="InterPro" id="IPR011111">
    <property type="entry name" value="Plasmid_RepB"/>
</dbReference>
<dbReference type="AlphaFoldDB" id="A0A975PNV8"/>
<comment type="similarity">
    <text evidence="1">Belongs to the ParB family.</text>
</comment>
<dbReference type="InterPro" id="IPR003115">
    <property type="entry name" value="ParB_N"/>
</dbReference>
<accession>A0A975PNV8</accession>
<protein>
    <submittedName>
        <fullName evidence="4">Plasmid partitioning protein RepB</fullName>
    </submittedName>
</protein>
<name>A0A975PNV8_9RHOB</name>
<organism evidence="4 5">
    <name type="scientific">Sulfitobacter albidus</name>
    <dbReference type="NCBI Taxonomy" id="2829501"/>
    <lineage>
        <taxon>Bacteria</taxon>
        <taxon>Pseudomonadati</taxon>
        <taxon>Pseudomonadota</taxon>
        <taxon>Alphaproteobacteria</taxon>
        <taxon>Rhodobacterales</taxon>
        <taxon>Roseobacteraceae</taxon>
        <taxon>Sulfitobacter</taxon>
    </lineage>
</organism>
<dbReference type="NCBIfam" id="TIGR03454">
    <property type="entry name" value="partition_RepB"/>
    <property type="match status" value="1"/>
</dbReference>
<evidence type="ECO:0000256" key="1">
    <source>
        <dbReference type="ARBA" id="ARBA00006295"/>
    </source>
</evidence>
<dbReference type="CDD" id="cd16405">
    <property type="entry name" value="RepB_like_N"/>
    <property type="match status" value="1"/>
</dbReference>
<dbReference type="Pfam" id="PF02195">
    <property type="entry name" value="ParB_N"/>
    <property type="match status" value="1"/>
</dbReference>
<dbReference type="InterPro" id="IPR036086">
    <property type="entry name" value="ParB/Sulfiredoxin_sf"/>
</dbReference>
<dbReference type="InterPro" id="IPR050336">
    <property type="entry name" value="Chromosome_partition/occlusion"/>
</dbReference>
<dbReference type="SUPFAM" id="SSF109709">
    <property type="entry name" value="KorB DNA-binding domain-like"/>
    <property type="match status" value="1"/>
</dbReference>
<dbReference type="PANTHER" id="PTHR33375:SF1">
    <property type="entry name" value="CHROMOSOME-PARTITIONING PROTEIN PARB-RELATED"/>
    <property type="match status" value="1"/>
</dbReference>
<proteinExistence type="inferred from homology"/>
<feature type="domain" description="ParB-like N-terminal" evidence="3">
    <location>
        <begin position="51"/>
        <end position="142"/>
    </location>
</feature>
<evidence type="ECO:0000313" key="4">
    <source>
        <dbReference type="EMBL" id="QUJ78257.1"/>
    </source>
</evidence>
<dbReference type="InterPro" id="IPR017819">
    <property type="entry name" value="Plasmid_partition_RepB"/>
</dbReference>
<dbReference type="GO" id="GO:0003677">
    <property type="term" value="F:DNA binding"/>
    <property type="evidence" value="ECO:0007669"/>
    <property type="project" value="InterPro"/>
</dbReference>
<gene>
    <name evidence="4" type="primary">repB</name>
    <name evidence="4" type="ORF">KDD17_17930</name>
</gene>
<dbReference type="SMART" id="SM00470">
    <property type="entry name" value="ParB"/>
    <property type="match status" value="1"/>
</dbReference>
<dbReference type="Gene3D" id="1.10.10.2830">
    <property type="match status" value="1"/>
</dbReference>
<dbReference type="Pfam" id="PF07506">
    <property type="entry name" value="RepB"/>
    <property type="match status" value="1"/>
</dbReference>
<dbReference type="KEGG" id="sual:KDD17_17930"/>
<feature type="region of interest" description="Disordered" evidence="2">
    <location>
        <begin position="1"/>
        <end position="28"/>
    </location>
</feature>
<dbReference type="EMBL" id="CP073583">
    <property type="protein sequence ID" value="QUJ78257.1"/>
    <property type="molecule type" value="Genomic_DNA"/>
</dbReference>
<dbReference type="NCBIfam" id="TIGR00180">
    <property type="entry name" value="parB_part"/>
    <property type="match status" value="1"/>
</dbReference>